<feature type="binding site" evidence="7">
    <location>
        <begin position="122"/>
        <end position="125"/>
    </location>
    <ligand>
        <name>substrate</name>
    </ligand>
</feature>
<protein>
    <recommendedName>
        <fullName evidence="3 7">L-lactate dehydrogenase</fullName>
        <shortName evidence="7">L-LDH</shortName>
        <ecNumber evidence="3 7">1.1.1.27</ecNumber>
    </recommendedName>
</protein>
<feature type="domain" description="Lactate/malate dehydrogenase C-terminal" evidence="9">
    <location>
        <begin position="147"/>
        <end position="307"/>
    </location>
</feature>
<evidence type="ECO:0000313" key="11">
    <source>
        <dbReference type="Proteomes" id="UP000767291"/>
    </source>
</evidence>
<dbReference type="EMBL" id="JAGGJX010000002">
    <property type="protein sequence ID" value="MBP1855090.1"/>
    <property type="molecule type" value="Genomic_DNA"/>
</dbReference>
<feature type="binding site" evidence="7">
    <location>
        <begin position="150"/>
        <end position="153"/>
    </location>
    <ligand>
        <name>substrate</name>
    </ligand>
</feature>
<dbReference type="Proteomes" id="UP000767291">
    <property type="component" value="Unassembled WGS sequence"/>
</dbReference>
<comment type="similarity">
    <text evidence="2 7">Belongs to the LDH/MDH superfamily. LDH family.</text>
</comment>
<dbReference type="HAMAP" id="MF_00488">
    <property type="entry name" value="Lactate_dehydrog"/>
    <property type="match status" value="1"/>
</dbReference>
<dbReference type="InterPro" id="IPR022383">
    <property type="entry name" value="Lactate/malate_DH_C"/>
</dbReference>
<dbReference type="CDD" id="cd05291">
    <property type="entry name" value="HicDH_like"/>
    <property type="match status" value="1"/>
</dbReference>
<feature type="binding site" evidence="7">
    <location>
        <position position="230"/>
    </location>
    <ligand>
        <name>substrate</name>
    </ligand>
</feature>
<dbReference type="SUPFAM" id="SSF56327">
    <property type="entry name" value="LDH C-terminal domain-like"/>
    <property type="match status" value="1"/>
</dbReference>
<accession>A0ABS4EAX7</accession>
<keyword evidence="4 7" id="KW-0560">Oxidoreductase</keyword>
<feature type="binding site" evidence="7">
    <location>
        <position position="36"/>
    </location>
    <ligand>
        <name>NAD(+)</name>
        <dbReference type="ChEBI" id="CHEBI:57540"/>
    </ligand>
</feature>
<feature type="binding site" evidence="7">
    <location>
        <position position="90"/>
    </location>
    <ligand>
        <name>substrate</name>
    </ligand>
</feature>
<evidence type="ECO:0000256" key="6">
    <source>
        <dbReference type="ARBA" id="ARBA00049258"/>
    </source>
</evidence>
<dbReference type="Gene3D" id="3.40.50.720">
    <property type="entry name" value="NAD(P)-binding Rossmann-like Domain"/>
    <property type="match status" value="1"/>
</dbReference>
<keyword evidence="5 7" id="KW-0520">NAD</keyword>
<dbReference type="Pfam" id="PF00056">
    <property type="entry name" value="Ldh_1_N"/>
    <property type="match status" value="1"/>
</dbReference>
<dbReference type="Gene3D" id="3.90.110.10">
    <property type="entry name" value="Lactate dehydrogenase/glycoside hydrolase, family 4, C-terminal"/>
    <property type="match status" value="1"/>
</dbReference>
<dbReference type="InterPro" id="IPR001236">
    <property type="entry name" value="Lactate/malate_DH_N"/>
</dbReference>
<feature type="binding site" evidence="7">
    <location>
        <begin position="81"/>
        <end position="82"/>
    </location>
    <ligand>
        <name>NAD(+)</name>
        <dbReference type="ChEBI" id="CHEBI:57540"/>
    </ligand>
</feature>
<dbReference type="EC" id="1.1.1.27" evidence="3 7"/>
<feature type="domain" description="Lactate/malate dehydrogenase N-terminal" evidence="8">
    <location>
        <begin position="6"/>
        <end position="144"/>
    </location>
</feature>
<dbReference type="InterPro" id="IPR011304">
    <property type="entry name" value="L-lactate_DH"/>
</dbReference>
<gene>
    <name evidence="7" type="primary">ldh</name>
    <name evidence="10" type="ORF">J2Z43_001483</name>
</gene>
<comment type="subcellular location">
    <subcellularLocation>
        <location evidence="7">Cytoplasm</location>
    </subcellularLocation>
</comment>
<comment type="caution">
    <text evidence="7">Lacks conserved residue(s) required for the propagation of feature annotation.</text>
</comment>
<dbReference type="PRINTS" id="PR00086">
    <property type="entry name" value="LLDHDRGNASE"/>
</dbReference>
<dbReference type="InterPro" id="IPR018177">
    <property type="entry name" value="L-lactate_DH_AS"/>
</dbReference>
<comment type="caution">
    <text evidence="10">The sequence shown here is derived from an EMBL/GenBank/DDBJ whole genome shotgun (WGS) entry which is preliminary data.</text>
</comment>
<feature type="binding site" evidence="7">
    <location>
        <begin position="120"/>
        <end position="122"/>
    </location>
    <ligand>
        <name>NAD(+)</name>
        <dbReference type="ChEBI" id="CHEBI:57540"/>
    </ligand>
</feature>
<evidence type="ECO:0000313" key="10">
    <source>
        <dbReference type="EMBL" id="MBP1855090.1"/>
    </source>
</evidence>
<evidence type="ECO:0000256" key="1">
    <source>
        <dbReference type="ARBA" id="ARBA00004843"/>
    </source>
</evidence>
<dbReference type="InterPro" id="IPR015955">
    <property type="entry name" value="Lactate_DH/Glyco_Ohase_4_C"/>
</dbReference>
<dbReference type="InterPro" id="IPR036291">
    <property type="entry name" value="NAD(P)-bd_dom_sf"/>
</dbReference>
<dbReference type="SUPFAM" id="SSF51735">
    <property type="entry name" value="NAD(P)-binding Rossmann-fold domains"/>
    <property type="match status" value="1"/>
</dbReference>
<comment type="subunit">
    <text evidence="7">Homotetramer.</text>
</comment>
<dbReference type="PIRSF" id="PIRSF000102">
    <property type="entry name" value="Lac_mal_DH"/>
    <property type="match status" value="1"/>
</dbReference>
<keyword evidence="7" id="KW-0963">Cytoplasm</keyword>
<feature type="binding site" evidence="7">
    <location>
        <position position="67"/>
    </location>
    <ligand>
        <name>NAD(+)</name>
        <dbReference type="ChEBI" id="CHEBI:57540"/>
    </ligand>
</feature>
<keyword evidence="11" id="KW-1185">Reference proteome</keyword>
<proteinExistence type="inferred from homology"/>
<dbReference type="PROSITE" id="PS00064">
    <property type="entry name" value="L_LDH"/>
    <property type="match status" value="1"/>
</dbReference>
<keyword evidence="7" id="KW-0597">Phosphoprotein</keyword>
<reference evidence="10 11" key="1">
    <citation type="submission" date="2021-03" db="EMBL/GenBank/DDBJ databases">
        <title>Genomic Encyclopedia of Type Strains, Phase IV (KMG-IV): sequencing the most valuable type-strain genomes for metagenomic binning, comparative biology and taxonomic classification.</title>
        <authorList>
            <person name="Goeker M."/>
        </authorList>
    </citation>
    <scope>NUCLEOTIDE SEQUENCE [LARGE SCALE GENOMIC DNA]</scope>
    <source>
        <strain evidence="10 11">DSM 1289</strain>
    </source>
</reference>
<feature type="binding site" evidence="7">
    <location>
        <position position="145"/>
    </location>
    <ligand>
        <name>NAD(+)</name>
        <dbReference type="ChEBI" id="CHEBI:57540"/>
    </ligand>
</feature>
<dbReference type="GO" id="GO:0004459">
    <property type="term" value="F:L-lactate dehydrogenase (NAD+) activity"/>
    <property type="evidence" value="ECO:0007669"/>
    <property type="project" value="UniProtKB-EC"/>
</dbReference>
<feature type="active site" description="Proton acceptor" evidence="7">
    <location>
        <position position="177"/>
    </location>
</feature>
<evidence type="ECO:0000259" key="8">
    <source>
        <dbReference type="Pfam" id="PF00056"/>
    </source>
</evidence>
<comment type="function">
    <text evidence="7">Catalyzes the conversion of lactate to pyruvate.</text>
</comment>
<evidence type="ECO:0000256" key="3">
    <source>
        <dbReference type="ARBA" id="ARBA00012967"/>
    </source>
</evidence>
<dbReference type="PANTHER" id="PTHR43128">
    <property type="entry name" value="L-2-HYDROXYCARBOXYLATE DEHYDROGENASE (NAD(P)(+))"/>
    <property type="match status" value="1"/>
</dbReference>
<dbReference type="NCBIfam" id="TIGR01771">
    <property type="entry name" value="L-LDH-NAD"/>
    <property type="match status" value="1"/>
</dbReference>
<organism evidence="10 11">
    <name type="scientific">Metaclostridioides mangenotii</name>
    <dbReference type="NCBI Taxonomy" id="1540"/>
    <lineage>
        <taxon>Bacteria</taxon>
        <taxon>Bacillati</taxon>
        <taxon>Bacillota</taxon>
        <taxon>Clostridia</taxon>
        <taxon>Peptostreptococcales</taxon>
        <taxon>Peptostreptococcaceae</taxon>
        <taxon>Metaclostridioides</taxon>
    </lineage>
</organism>
<feature type="modified residue" description="Phosphotyrosine" evidence="7">
    <location>
        <position position="221"/>
    </location>
</feature>
<dbReference type="NCBIfam" id="NF000824">
    <property type="entry name" value="PRK00066.1"/>
    <property type="match status" value="1"/>
</dbReference>
<feature type="binding site" evidence="7">
    <location>
        <position position="41"/>
    </location>
    <ligand>
        <name>NAD(+)</name>
        <dbReference type="ChEBI" id="CHEBI:57540"/>
    </ligand>
</feature>
<feature type="binding site" evidence="7">
    <location>
        <position position="15"/>
    </location>
    <ligand>
        <name>NAD(+)</name>
        <dbReference type="ChEBI" id="CHEBI:57540"/>
    </ligand>
</feature>
<dbReference type="RefSeq" id="WP_209456558.1">
    <property type="nucleotide sequence ID" value="NZ_BAAACS010000002.1"/>
</dbReference>
<evidence type="ECO:0000256" key="7">
    <source>
        <dbReference type="HAMAP-Rule" id="MF_00488"/>
    </source>
</evidence>
<comment type="catalytic activity">
    <reaction evidence="6 7">
        <text>(S)-lactate + NAD(+) = pyruvate + NADH + H(+)</text>
        <dbReference type="Rhea" id="RHEA:23444"/>
        <dbReference type="ChEBI" id="CHEBI:15361"/>
        <dbReference type="ChEBI" id="CHEBI:15378"/>
        <dbReference type="ChEBI" id="CHEBI:16651"/>
        <dbReference type="ChEBI" id="CHEBI:57540"/>
        <dbReference type="ChEBI" id="CHEBI:57945"/>
        <dbReference type="EC" id="1.1.1.27"/>
    </reaction>
</comment>
<dbReference type="PANTHER" id="PTHR43128:SF16">
    <property type="entry name" value="L-LACTATE DEHYDROGENASE"/>
    <property type="match status" value="1"/>
</dbReference>
<dbReference type="Pfam" id="PF02866">
    <property type="entry name" value="Ldh_1_C"/>
    <property type="match status" value="1"/>
</dbReference>
<feature type="binding site" evidence="7">
    <location>
        <position position="84"/>
    </location>
    <ligand>
        <name>substrate</name>
    </ligand>
</feature>
<evidence type="ECO:0000256" key="4">
    <source>
        <dbReference type="ARBA" id="ARBA00023002"/>
    </source>
</evidence>
<evidence type="ECO:0000256" key="2">
    <source>
        <dbReference type="ARBA" id="ARBA00006054"/>
    </source>
</evidence>
<evidence type="ECO:0000256" key="5">
    <source>
        <dbReference type="ARBA" id="ARBA00023027"/>
    </source>
</evidence>
<comment type="pathway">
    <text evidence="1 7">Fermentation; pyruvate fermentation to lactate; (S)-lactate from pyruvate: step 1/1.</text>
</comment>
<dbReference type="InterPro" id="IPR001557">
    <property type="entry name" value="L-lactate/malate_DH"/>
</dbReference>
<name>A0ABS4EAX7_9FIRM</name>
<evidence type="ECO:0000259" key="9">
    <source>
        <dbReference type="Pfam" id="PF02866"/>
    </source>
</evidence>
<sequence>MHVSRRVVLIGTGSVGSSYAFALVNQKLCNELVLIDVNEKKAAADAADLQDGIPSFYTNIHIKKGDYKDCEKADIVCICAGVPQKPGQSRLDLINTNINIAKKITENVIANGFDGIFLIASNPVDIISYAVWKYSGFSRGKVIGSGTTLDTARLRCQLSKKFQVSPQDISANILGEHGDSEFVPWSTVNVAGMKLDKIKSSFNLTDTDMEKIYLQTKNAAYKIIEAKGATYYGIAMALARITKAIVFDEHALLTTSTLLEGEYGYYDVFAGIPCIIGNEGILGTVPEDLTSSELDQFAYSISVLEQNNPLIQGK</sequence>